<dbReference type="PANTHER" id="PTHR35524:SF1">
    <property type="entry name" value="ALPHA-ACETOLACTATE DECARBOXYLASE"/>
    <property type="match status" value="1"/>
</dbReference>
<gene>
    <name evidence="10" type="primary">budA</name>
    <name evidence="10" type="ORF">E2R66_06660</name>
</gene>
<evidence type="ECO:0000256" key="8">
    <source>
        <dbReference type="ARBA" id="ARBA00023239"/>
    </source>
</evidence>
<comment type="similarity">
    <text evidence="3 9">Belongs to the alpha-acetolactate decarboxylase family.</text>
</comment>
<dbReference type="Gene3D" id="3.30.1330.80">
    <property type="entry name" value="Hypothetical protein, similar to alpha- acetolactate decarboxylase, domain 2"/>
    <property type="match status" value="2"/>
</dbReference>
<name>A0A4Y8SLQ7_9SPHI</name>
<dbReference type="GO" id="GO:0047605">
    <property type="term" value="F:acetolactate decarboxylase activity"/>
    <property type="evidence" value="ECO:0007669"/>
    <property type="project" value="UniProtKB-UniRule"/>
</dbReference>
<evidence type="ECO:0000256" key="1">
    <source>
        <dbReference type="ARBA" id="ARBA00001784"/>
    </source>
</evidence>
<dbReference type="AlphaFoldDB" id="A0A4Y8SLQ7"/>
<evidence type="ECO:0000256" key="5">
    <source>
        <dbReference type="ARBA" id="ARBA00020164"/>
    </source>
</evidence>
<evidence type="ECO:0000256" key="7">
    <source>
        <dbReference type="ARBA" id="ARBA00023061"/>
    </source>
</evidence>
<reference evidence="10 11" key="1">
    <citation type="journal article" date="2017" name="Int. J. Syst. Evol. Microbiol.">
        <title>Mucilaginibacterpsychrotolerans sp. nov., isolated from peatlands.</title>
        <authorList>
            <person name="Deng Y."/>
            <person name="Shen L."/>
            <person name="Xu B."/>
            <person name="Liu Y."/>
            <person name="Gu Z."/>
            <person name="Liu H."/>
            <person name="Zhou Y."/>
        </authorList>
    </citation>
    <scope>NUCLEOTIDE SEQUENCE [LARGE SCALE GENOMIC DNA]</scope>
    <source>
        <strain evidence="10 11">NH7-4</strain>
    </source>
</reference>
<dbReference type="EMBL" id="SOZE01000004">
    <property type="protein sequence ID" value="TFF39296.1"/>
    <property type="molecule type" value="Genomic_DNA"/>
</dbReference>
<accession>A0A4Y8SLQ7</accession>
<evidence type="ECO:0000256" key="3">
    <source>
        <dbReference type="ARBA" id="ARBA00007106"/>
    </source>
</evidence>
<comment type="catalytic activity">
    <reaction evidence="1 9">
        <text>(2S)-2-acetolactate + H(+) = (R)-acetoin + CO2</text>
        <dbReference type="Rhea" id="RHEA:21580"/>
        <dbReference type="ChEBI" id="CHEBI:15378"/>
        <dbReference type="ChEBI" id="CHEBI:15686"/>
        <dbReference type="ChEBI" id="CHEBI:16526"/>
        <dbReference type="ChEBI" id="CHEBI:58476"/>
        <dbReference type="EC" id="4.1.1.5"/>
    </reaction>
</comment>
<sequence length="290" mass="32338">MISVLRLPVRLYRFVTLPILDILGNHKNLPMKILSALFCLLLTLQVSAQQKKYNYMYQYGIADAFLAGLYHGTLPVKEMLPHGDFGLGAPDVLDGELIIYNGKAYQTRATGETTLMADTAKIPLVLSTNFKADTAFYINSPADKKTVLGQIDYYLKKANGLYAIRVSGEFALVKTRAFPRADKEPFLPLASILDRQHFFSMPNISGTLIGFKLPQYLSSVTIANYHFHFLSADMTKGGHMTDMAVNKVKVEIAVLQGIDIQIPQDSDFMNFDFKTVKKGDALKAETPIKQ</sequence>
<comment type="caution">
    <text evidence="10">The sequence shown here is derived from an EMBL/GenBank/DDBJ whole genome shotgun (WGS) entry which is preliminary data.</text>
</comment>
<evidence type="ECO:0000256" key="6">
    <source>
        <dbReference type="ARBA" id="ARBA00022793"/>
    </source>
</evidence>
<dbReference type="NCBIfam" id="TIGR01252">
    <property type="entry name" value="acetolac_decarb"/>
    <property type="match status" value="1"/>
</dbReference>
<dbReference type="InterPro" id="IPR005128">
    <property type="entry name" value="Acetolactate_a_deCO2ase"/>
</dbReference>
<evidence type="ECO:0000313" key="11">
    <source>
        <dbReference type="Proteomes" id="UP000297540"/>
    </source>
</evidence>
<comment type="pathway">
    <text evidence="2 9">Polyol metabolism; (R,R)-butane-2,3-diol biosynthesis; (R,R)-butane-2,3-diol from pyruvate: step 2/3.</text>
</comment>
<keyword evidence="11" id="KW-1185">Reference proteome</keyword>
<dbReference type="Proteomes" id="UP000297540">
    <property type="component" value="Unassembled WGS sequence"/>
</dbReference>
<protein>
    <recommendedName>
        <fullName evidence="5 9">Alpha-acetolactate decarboxylase</fullName>
        <ecNumber evidence="4 9">4.1.1.5</ecNumber>
    </recommendedName>
</protein>
<proteinExistence type="inferred from homology"/>
<evidence type="ECO:0000256" key="4">
    <source>
        <dbReference type="ARBA" id="ARBA00013204"/>
    </source>
</evidence>
<keyword evidence="8 9" id="KW-0456">Lyase</keyword>
<dbReference type="SUPFAM" id="SSF117856">
    <property type="entry name" value="AF0104/ALDC/Ptd012-like"/>
    <property type="match status" value="1"/>
</dbReference>
<dbReference type="PIRSF" id="PIRSF001332">
    <property type="entry name" value="Acetolac_decarb"/>
    <property type="match status" value="1"/>
</dbReference>
<evidence type="ECO:0000256" key="9">
    <source>
        <dbReference type="PIRNR" id="PIRNR001332"/>
    </source>
</evidence>
<dbReference type="UniPathway" id="UPA00626">
    <property type="reaction ID" value="UER00678"/>
</dbReference>
<keyword evidence="6 9" id="KW-0210">Decarboxylase</keyword>
<dbReference type="Pfam" id="PF03306">
    <property type="entry name" value="AAL_decarboxy"/>
    <property type="match status" value="1"/>
</dbReference>
<dbReference type="EC" id="4.1.1.5" evidence="4 9"/>
<keyword evidence="7 9" id="KW-0005">Acetoin biosynthesis</keyword>
<dbReference type="PANTHER" id="PTHR35524">
    <property type="entry name" value="ALPHA-ACETOLACTATE DECARBOXYLASE"/>
    <property type="match status" value="1"/>
</dbReference>
<dbReference type="GO" id="GO:0045151">
    <property type="term" value="P:acetoin biosynthetic process"/>
    <property type="evidence" value="ECO:0007669"/>
    <property type="project" value="UniProtKB-UniRule"/>
</dbReference>
<evidence type="ECO:0000313" key="10">
    <source>
        <dbReference type="EMBL" id="TFF39296.1"/>
    </source>
</evidence>
<evidence type="ECO:0000256" key="2">
    <source>
        <dbReference type="ARBA" id="ARBA00005170"/>
    </source>
</evidence>
<organism evidence="10 11">
    <name type="scientific">Mucilaginibacter psychrotolerans</name>
    <dbReference type="NCBI Taxonomy" id="1524096"/>
    <lineage>
        <taxon>Bacteria</taxon>
        <taxon>Pseudomonadati</taxon>
        <taxon>Bacteroidota</taxon>
        <taxon>Sphingobacteriia</taxon>
        <taxon>Sphingobacteriales</taxon>
        <taxon>Sphingobacteriaceae</taxon>
        <taxon>Mucilaginibacter</taxon>
    </lineage>
</organism>
<dbReference type="CDD" id="cd17299">
    <property type="entry name" value="acetolactate_decarboxylase"/>
    <property type="match status" value="1"/>
</dbReference>